<dbReference type="Proteomes" id="UP000218595">
    <property type="component" value="Chromosome"/>
</dbReference>
<proteinExistence type="predicted"/>
<evidence type="ECO:0000259" key="1">
    <source>
        <dbReference type="Pfam" id="PF00534"/>
    </source>
</evidence>
<sequence>MLKSLGVKGVFTPKNYPQLPSFRSASVTYSEDQALDIPEAELKILNDQDWYGAPTVEAWGIANKYFDVAFFIVNKPEIVRNISSNFNGAILWRAYGQVQGLTHGDILNLISPDDGVYKLKGLGERFWFAQAYQNLSAKEPQWMAKRSLYLPLGMADSSILDGWVGGDKRIFFICPDIETNSYYSGVFNEFEKNFKGLPYAVGGAQSIRSSSKDVLGYVTDEEHQRNMREMRVMFYHSTELTHVHYHPFEAVRAGMPLVFMAGGMLDSLGGKELPGRCLTIKDARDKIKRILNDDWKLINSIRDAQSVLLEAMKAENCEPSWRLGFERVLTELAITKKEQALRPVKRKRIAIIVPVGYRGGSLRGTKLLAEALLEGSKQWGEPAEIVLLHLDNDEVYSPEEFSDLHKDVKVRSFNWKVLDQDAARRAMHYSGREGWEPVSGSYVVPDDGIKQLMDCDAWVVISDRLTAPLLPLRPILLMVYDYLQRYVPLLSNGADLPFIDAARSARKILVTTEFTRLDALQYAGVTEAAVSKVPMLAPLFFNGLKKQESAGYFLWTTNLSLHKNHKNALKALKIYYEELGGKLSCHVTGVNTDVLLKSPLDHLKGLASLVKGSEKLRSKFRVLGELSEVDYTGALSKSAFLWHAGTIDNGTFSVIEAACLGVPSLSSDYPPMREIDEQFRINLTWMDSGSPRKMAQQLKYMEERHSVIRSSLPTSADFSEQSVAKLAGKYWGVVRECL</sequence>
<evidence type="ECO:0000313" key="2">
    <source>
        <dbReference type="EMBL" id="BCX66889.1"/>
    </source>
</evidence>
<dbReference type="EMBL" id="AP017423">
    <property type="protein sequence ID" value="BCX66889.1"/>
    <property type="molecule type" value="Genomic_DNA"/>
</dbReference>
<accession>A0ABM7RNP2</accession>
<name>A0ABM7RNP2_9PSED</name>
<feature type="domain" description="Glycosyl transferase family 1" evidence="1">
    <location>
        <begin position="544"/>
        <end position="703"/>
    </location>
</feature>
<gene>
    <name evidence="2" type="ORF">LAB08_R15130</name>
</gene>
<dbReference type="InterPro" id="IPR001296">
    <property type="entry name" value="Glyco_trans_1"/>
</dbReference>
<reference evidence="2 3" key="1">
    <citation type="submission" date="2016-04" db="EMBL/GenBank/DDBJ databases">
        <title>Complete genome sequence of Pseudomonas sp. LAB-08 isolated from TCE contaminated aquifer soil.</title>
        <authorList>
            <person name="Dohra H."/>
            <person name="Suzuki K."/>
            <person name="Fatma A."/>
            <person name="Inuzuka Y."/>
            <person name="Honjo M."/>
            <person name="Tashiro Y."/>
            <person name="Futamata H."/>
        </authorList>
    </citation>
    <scope>NUCLEOTIDE SEQUENCE [LARGE SCALE GENOMIC DNA]</scope>
    <source>
        <strain evidence="2 3">LAB-08</strain>
    </source>
</reference>
<keyword evidence="3" id="KW-1185">Reference proteome</keyword>
<protein>
    <submittedName>
        <fullName evidence="2">Glycosytransferase</fullName>
    </submittedName>
</protein>
<dbReference type="PANTHER" id="PTHR46401:SF8">
    <property type="entry name" value="BLL6006 PROTEIN"/>
    <property type="match status" value="1"/>
</dbReference>
<dbReference type="Pfam" id="PF00534">
    <property type="entry name" value="Glycos_transf_1"/>
    <property type="match status" value="1"/>
</dbReference>
<dbReference type="RefSeq" id="WP_254007503.1">
    <property type="nucleotide sequence ID" value="NZ_AP017423.2"/>
</dbReference>
<organism evidence="2 3">
    <name type="scientific">Pseudomonas izuensis</name>
    <dbReference type="NCBI Taxonomy" id="2684212"/>
    <lineage>
        <taxon>Bacteria</taxon>
        <taxon>Pseudomonadati</taxon>
        <taxon>Pseudomonadota</taxon>
        <taxon>Gammaproteobacteria</taxon>
        <taxon>Pseudomonadales</taxon>
        <taxon>Pseudomonadaceae</taxon>
        <taxon>Pseudomonas</taxon>
    </lineage>
</organism>
<dbReference type="PANTHER" id="PTHR46401">
    <property type="entry name" value="GLYCOSYLTRANSFERASE WBBK-RELATED"/>
    <property type="match status" value="1"/>
</dbReference>
<evidence type="ECO:0000313" key="3">
    <source>
        <dbReference type="Proteomes" id="UP000218595"/>
    </source>
</evidence>